<dbReference type="SUPFAM" id="SSF63418">
    <property type="entry name" value="MurE/MurF N-terminal domain"/>
    <property type="match status" value="1"/>
</dbReference>
<dbReference type="HAMAP" id="MF_00208">
    <property type="entry name" value="MurE"/>
    <property type="match status" value="1"/>
</dbReference>
<dbReference type="PANTHER" id="PTHR23135">
    <property type="entry name" value="MUR LIGASE FAMILY MEMBER"/>
    <property type="match status" value="1"/>
</dbReference>
<keyword evidence="7" id="KW-1185">Reference proteome</keyword>
<dbReference type="InterPro" id="IPR013221">
    <property type="entry name" value="Mur_ligase_cen"/>
</dbReference>
<sequence length="495" mass="54651">MKLSALLDESQLNGLDFEVTGVSSDSRLTKTGELFIALKPLNGSSNLPYIKEAIEKGACAILKGLDEDLKDLDSSLLNKVKIIAVENPRFVRSRIAGKLYPGVPESLVAVTGTNGKSSVASFCRQIWTQLKHTACFMGTTGLDCPENLKELLPEVKQTSVDAFVLHQALSDMHRHGVTHVSMEASSHGLDQYRMDGIRFKSAGFTNIERDHLDYHQTMERYFSAKKRLFSDLIAPNGVAVLNADVKEFKPLQELCRHHDVRYMSYGWQGQELRLLKIKPHANGQTIDLEAFGKTHQINLPLIAEFQAMNALCATGLVVGAGDSIEDVLPCLEKLKTVSGRMQKAGETPKKGIVYIDYAQNIDGMRTALKTIRPYTKRNLTVIFGCGGGRDLSRREGMGIAAREGADRVIITDDNPRYEDPQLIRTSLLKGCPDAIEIPNRSEAIRHALSTLEEGDICLIAGKGHEREEIVGDQRIPYNDFEEAQKILLAIGGTCS</sequence>
<feature type="binding site" evidence="2">
    <location>
        <position position="26"/>
    </location>
    <ligand>
        <name>UDP-N-acetyl-alpha-D-muramoyl-L-alanyl-D-glutamate</name>
        <dbReference type="ChEBI" id="CHEBI:83900"/>
    </ligand>
</feature>
<dbReference type="NCBIfam" id="NF001124">
    <property type="entry name" value="PRK00139.1-2"/>
    <property type="match status" value="1"/>
</dbReference>
<feature type="binding site" evidence="2">
    <location>
        <position position="193"/>
    </location>
    <ligand>
        <name>UDP-N-acetyl-alpha-D-muramoyl-L-alanyl-D-glutamate</name>
        <dbReference type="ChEBI" id="CHEBI:83900"/>
    </ligand>
</feature>
<feature type="binding site" evidence="2">
    <location>
        <position position="191"/>
    </location>
    <ligand>
        <name>UDP-N-acetyl-alpha-D-muramoyl-L-alanyl-D-glutamate</name>
        <dbReference type="ChEBI" id="CHEBI:83900"/>
    </ligand>
</feature>
<dbReference type="SUPFAM" id="SSF53623">
    <property type="entry name" value="MurD-like peptide ligases, catalytic domain"/>
    <property type="match status" value="1"/>
</dbReference>
<feature type="binding site" evidence="2">
    <location>
        <position position="465"/>
    </location>
    <ligand>
        <name>meso-2,6-diaminopimelate</name>
        <dbReference type="ChEBI" id="CHEBI:57791"/>
    </ligand>
</feature>
<dbReference type="GO" id="GO:0009252">
    <property type="term" value="P:peptidoglycan biosynthetic process"/>
    <property type="evidence" value="ECO:0007669"/>
    <property type="project" value="UniProtKB-UniRule"/>
</dbReference>
<dbReference type="GO" id="GO:0008360">
    <property type="term" value="P:regulation of cell shape"/>
    <property type="evidence" value="ECO:0007669"/>
    <property type="project" value="UniProtKB-KW"/>
</dbReference>
<dbReference type="SUPFAM" id="SSF53244">
    <property type="entry name" value="MurD-like peptide ligases, peptide-binding domain"/>
    <property type="match status" value="1"/>
</dbReference>
<feature type="binding site" evidence="2">
    <location>
        <position position="185"/>
    </location>
    <ligand>
        <name>UDP-N-acetyl-alpha-D-muramoyl-L-alanyl-D-glutamate</name>
        <dbReference type="ChEBI" id="CHEBI:83900"/>
    </ligand>
</feature>
<dbReference type="UniPathway" id="UPA00219"/>
<comment type="PTM">
    <text evidence="2">Carboxylation is probably crucial for Mg(2+) binding and, consequently, for the gamma-phosphate positioning of ATP.</text>
</comment>
<keyword evidence="2 3" id="KW-0573">Peptidoglycan synthesis</keyword>
<dbReference type="GO" id="GO:0071555">
    <property type="term" value="P:cell wall organization"/>
    <property type="evidence" value="ECO:0007669"/>
    <property type="project" value="UniProtKB-KW"/>
</dbReference>
<keyword evidence="2" id="KW-0067">ATP-binding</keyword>
<dbReference type="AlphaFoldDB" id="A0A1W6N6M0"/>
<keyword evidence="2" id="KW-0460">Magnesium</keyword>
<feature type="modified residue" description="N6-carboxylysine" evidence="2">
    <location>
        <position position="225"/>
    </location>
</feature>
<organism evidence="6 7">
    <name type="scientific">Candidatus Nucleicultrix amoebiphila FS5</name>
    <dbReference type="NCBI Taxonomy" id="1414854"/>
    <lineage>
        <taxon>Bacteria</taxon>
        <taxon>Pseudomonadati</taxon>
        <taxon>Pseudomonadota</taxon>
        <taxon>Alphaproteobacteria</taxon>
        <taxon>Holosporales</taxon>
        <taxon>Candidatus Nucleicultricaceae</taxon>
        <taxon>Candidatus Nucleicultrix</taxon>
    </lineage>
</organism>
<dbReference type="Pfam" id="PF08245">
    <property type="entry name" value="Mur_ligase_M"/>
    <property type="match status" value="1"/>
</dbReference>
<keyword evidence="2 3" id="KW-0961">Cell wall biogenesis/degradation</keyword>
<dbReference type="Gene3D" id="3.40.1190.10">
    <property type="entry name" value="Mur-like, catalytic domain"/>
    <property type="match status" value="1"/>
</dbReference>
<comment type="cofactor">
    <cofactor evidence="2">
        <name>Mg(2+)</name>
        <dbReference type="ChEBI" id="CHEBI:18420"/>
    </cofactor>
</comment>
<keyword evidence="2" id="KW-0436">Ligase</keyword>
<comment type="caution">
    <text evidence="2">Lacks conserved residue(s) required for the propagation of feature annotation.</text>
</comment>
<comment type="subcellular location">
    <subcellularLocation>
        <location evidence="2 3">Cytoplasm</location>
    </subcellularLocation>
</comment>
<proteinExistence type="inferred from homology"/>
<dbReference type="EC" id="6.3.2.13" evidence="2"/>
<dbReference type="GO" id="GO:0000287">
    <property type="term" value="F:magnesium ion binding"/>
    <property type="evidence" value="ECO:0007669"/>
    <property type="project" value="UniProtKB-UniRule"/>
</dbReference>
<feature type="binding site" evidence="2">
    <location>
        <begin position="112"/>
        <end position="118"/>
    </location>
    <ligand>
        <name>ATP</name>
        <dbReference type="ChEBI" id="CHEBI:30616"/>
    </ligand>
</feature>
<keyword evidence="2" id="KW-0547">Nucleotide-binding</keyword>
<feature type="domain" description="Mur ligase central" evidence="5">
    <location>
        <begin position="110"/>
        <end position="316"/>
    </location>
</feature>
<feature type="domain" description="Mur ligase C-terminal" evidence="4">
    <location>
        <begin position="339"/>
        <end position="463"/>
    </location>
</feature>
<dbReference type="Gene3D" id="3.40.1390.10">
    <property type="entry name" value="MurE/MurF, N-terminal domain"/>
    <property type="match status" value="1"/>
</dbReference>
<dbReference type="Proteomes" id="UP000237351">
    <property type="component" value="Chromosome"/>
</dbReference>
<feature type="binding site" evidence="2">
    <location>
        <position position="389"/>
    </location>
    <ligand>
        <name>meso-2,6-diaminopimelate</name>
        <dbReference type="ChEBI" id="CHEBI:57791"/>
    </ligand>
</feature>
<keyword evidence="2 3" id="KW-0131">Cell cycle</keyword>
<dbReference type="RefSeq" id="WP_085784961.1">
    <property type="nucleotide sequence ID" value="NZ_CP008743.1"/>
</dbReference>
<dbReference type="GO" id="GO:0008765">
    <property type="term" value="F:UDP-N-acetylmuramoylalanyl-D-glutamate-2,6-diaminopimelate ligase activity"/>
    <property type="evidence" value="ECO:0007669"/>
    <property type="project" value="UniProtKB-UniRule"/>
</dbReference>
<dbReference type="InterPro" id="IPR005761">
    <property type="entry name" value="UDP-N-AcMur-Glu-dNH2Pim_ligase"/>
</dbReference>
<dbReference type="KEGG" id="naf:GQ61_08970"/>
<dbReference type="InterPro" id="IPR036565">
    <property type="entry name" value="Mur-like_cat_sf"/>
</dbReference>
<evidence type="ECO:0000313" key="7">
    <source>
        <dbReference type="Proteomes" id="UP000237351"/>
    </source>
</evidence>
<evidence type="ECO:0000259" key="5">
    <source>
        <dbReference type="Pfam" id="PF08245"/>
    </source>
</evidence>
<feature type="binding site" evidence="2">
    <location>
        <begin position="413"/>
        <end position="416"/>
    </location>
    <ligand>
        <name>meso-2,6-diaminopimelate</name>
        <dbReference type="ChEBI" id="CHEBI:57791"/>
    </ligand>
</feature>
<protein>
    <recommendedName>
        <fullName evidence="2">UDP-N-acetylmuramoyl-L-alanyl-D-glutamate--2,6-diaminopimelate ligase</fullName>
        <ecNumber evidence="2">6.3.2.13</ecNumber>
    </recommendedName>
    <alternativeName>
        <fullName evidence="2">Meso-A2pm-adding enzyme</fullName>
    </alternativeName>
    <alternativeName>
        <fullName evidence="2">Meso-diaminopimelate-adding enzyme</fullName>
    </alternativeName>
    <alternativeName>
        <fullName evidence="2">UDP-MurNAc-L-Ala-D-Glu:meso-diaminopimelate ligase</fullName>
    </alternativeName>
    <alternativeName>
        <fullName evidence="2">UDP-MurNAc-tripeptide synthetase</fullName>
    </alternativeName>
    <alternativeName>
        <fullName evidence="2">UDP-N-acetylmuramyl-tripeptide synthetase</fullName>
    </alternativeName>
</protein>
<keyword evidence="2 3" id="KW-0133">Cell shape</keyword>
<comment type="pathway">
    <text evidence="2 3">Cell wall biogenesis; peptidoglycan biosynthesis.</text>
</comment>
<evidence type="ECO:0000259" key="4">
    <source>
        <dbReference type="Pfam" id="PF02875"/>
    </source>
</evidence>
<dbReference type="Pfam" id="PF02875">
    <property type="entry name" value="Mur_ligase_C"/>
    <property type="match status" value="1"/>
</dbReference>
<feature type="short sequence motif" description="Meso-diaminopimelate recognition motif" evidence="2">
    <location>
        <begin position="413"/>
        <end position="416"/>
    </location>
</feature>
<dbReference type="Gene3D" id="3.90.190.20">
    <property type="entry name" value="Mur ligase, C-terminal domain"/>
    <property type="match status" value="1"/>
</dbReference>
<dbReference type="EMBL" id="CP008743">
    <property type="protein sequence ID" value="ARN85396.1"/>
    <property type="molecule type" value="Genomic_DNA"/>
</dbReference>
<dbReference type="InterPro" id="IPR004101">
    <property type="entry name" value="Mur_ligase_C"/>
</dbReference>
<accession>A0A1W6N6M0</accession>
<evidence type="ECO:0000256" key="1">
    <source>
        <dbReference type="ARBA" id="ARBA00005898"/>
    </source>
</evidence>
<dbReference type="InterPro" id="IPR035911">
    <property type="entry name" value="MurE/MurF_N"/>
</dbReference>
<evidence type="ECO:0000313" key="6">
    <source>
        <dbReference type="EMBL" id="ARN85396.1"/>
    </source>
</evidence>
<feature type="binding site" evidence="2">
    <location>
        <position position="461"/>
    </location>
    <ligand>
        <name>meso-2,6-diaminopimelate</name>
        <dbReference type="ChEBI" id="CHEBI:57791"/>
    </ligand>
</feature>
<evidence type="ECO:0000256" key="2">
    <source>
        <dbReference type="HAMAP-Rule" id="MF_00208"/>
    </source>
</evidence>
<evidence type="ECO:0000256" key="3">
    <source>
        <dbReference type="RuleBase" id="RU004135"/>
    </source>
</evidence>
<comment type="function">
    <text evidence="2">Catalyzes the addition of meso-diaminopimelic acid to the nucleotide precursor UDP-N-acetylmuramoyl-L-alanyl-D-glutamate (UMAG) in the biosynthesis of bacterial cell-wall peptidoglycan.</text>
</comment>
<name>A0A1W6N6M0_9PROT</name>
<dbReference type="OrthoDB" id="9800958at2"/>
<comment type="similarity">
    <text evidence="1 2">Belongs to the MurCDEF family. MurE subfamily.</text>
</comment>
<comment type="catalytic activity">
    <reaction evidence="2">
        <text>UDP-N-acetyl-alpha-D-muramoyl-L-alanyl-D-glutamate + meso-2,6-diaminopimelate + ATP = UDP-N-acetyl-alpha-D-muramoyl-L-alanyl-gamma-D-glutamyl-meso-2,6-diaminopimelate + ADP + phosphate + H(+)</text>
        <dbReference type="Rhea" id="RHEA:23676"/>
        <dbReference type="ChEBI" id="CHEBI:15378"/>
        <dbReference type="ChEBI" id="CHEBI:30616"/>
        <dbReference type="ChEBI" id="CHEBI:43474"/>
        <dbReference type="ChEBI" id="CHEBI:57791"/>
        <dbReference type="ChEBI" id="CHEBI:83900"/>
        <dbReference type="ChEBI" id="CHEBI:83905"/>
        <dbReference type="ChEBI" id="CHEBI:456216"/>
        <dbReference type="EC" id="6.3.2.13"/>
    </reaction>
</comment>
<dbReference type="NCBIfam" id="TIGR01085">
    <property type="entry name" value="murE"/>
    <property type="match status" value="1"/>
</dbReference>
<keyword evidence="2" id="KW-0963">Cytoplasm</keyword>
<keyword evidence="2 3" id="KW-0132">Cell division</keyword>
<reference evidence="6 7" key="1">
    <citation type="submission" date="2014-06" db="EMBL/GenBank/DDBJ databases">
        <title>The genome of the endonuclear symbiont Nucleicultrix amoebiphila.</title>
        <authorList>
            <person name="Schulz F."/>
            <person name="Horn M."/>
        </authorList>
    </citation>
    <scope>NUCLEOTIDE SEQUENCE [LARGE SCALE GENOMIC DNA]</scope>
    <source>
        <strain evidence="6 7">FS5</strain>
    </source>
</reference>
<dbReference type="InterPro" id="IPR036615">
    <property type="entry name" value="Mur_ligase_C_dom_sf"/>
</dbReference>
<dbReference type="GO" id="GO:0005524">
    <property type="term" value="F:ATP binding"/>
    <property type="evidence" value="ECO:0007669"/>
    <property type="project" value="UniProtKB-UniRule"/>
</dbReference>
<dbReference type="PANTHER" id="PTHR23135:SF4">
    <property type="entry name" value="UDP-N-ACETYLMURAMOYL-L-ALANYL-D-GLUTAMATE--2,6-DIAMINOPIMELATE LIGASE MURE HOMOLOG, CHLOROPLASTIC"/>
    <property type="match status" value="1"/>
</dbReference>
<dbReference type="GO" id="GO:0051301">
    <property type="term" value="P:cell division"/>
    <property type="evidence" value="ECO:0007669"/>
    <property type="project" value="UniProtKB-KW"/>
</dbReference>
<dbReference type="STRING" id="1414854.GQ61_08970"/>
<gene>
    <name evidence="2" type="primary">murE</name>
    <name evidence="6" type="ORF">GQ61_08970</name>
</gene>
<dbReference type="GO" id="GO:0005737">
    <property type="term" value="C:cytoplasm"/>
    <property type="evidence" value="ECO:0007669"/>
    <property type="project" value="UniProtKB-SubCell"/>
</dbReference>